<dbReference type="RefSeq" id="WP_011498336.1">
    <property type="nucleotide sequence ID" value="NC_007955.1"/>
</dbReference>
<sequence>MIEMIQGLPDKVVAVRLTGVVKGEDYDNILVPVIEDKVKEYGKIRVLYQLGPDYEKFSRKAMLEDMELGVKNITSFDRIAVVSDVEWMNHAMELFKYMIPGQVKTYNNEELSEAKAWISE</sequence>
<dbReference type="KEGG" id="mbu:Mbur_0160"/>
<dbReference type="AlphaFoldDB" id="Q12ZF4"/>
<proteinExistence type="predicted"/>
<dbReference type="Proteomes" id="UP000001979">
    <property type="component" value="Chromosome"/>
</dbReference>
<evidence type="ECO:0008006" key="3">
    <source>
        <dbReference type="Google" id="ProtNLM"/>
    </source>
</evidence>
<dbReference type="InterPro" id="IPR038396">
    <property type="entry name" value="SpoIIAA-like_sf"/>
</dbReference>
<evidence type="ECO:0000313" key="1">
    <source>
        <dbReference type="EMBL" id="ABE51172.1"/>
    </source>
</evidence>
<organism evidence="1 2">
    <name type="scientific">Methanococcoides burtonii (strain DSM 6242 / NBRC 107633 / OCM 468 / ACE-M)</name>
    <dbReference type="NCBI Taxonomy" id="259564"/>
    <lineage>
        <taxon>Archaea</taxon>
        <taxon>Methanobacteriati</taxon>
        <taxon>Methanobacteriota</taxon>
        <taxon>Stenosarchaea group</taxon>
        <taxon>Methanomicrobia</taxon>
        <taxon>Methanosarcinales</taxon>
        <taxon>Methanosarcinaceae</taxon>
        <taxon>Methanococcoides</taxon>
    </lineage>
</organism>
<evidence type="ECO:0000313" key="2">
    <source>
        <dbReference type="Proteomes" id="UP000001979"/>
    </source>
</evidence>
<accession>Q12ZF4</accession>
<dbReference type="SUPFAM" id="SSF52091">
    <property type="entry name" value="SpoIIaa-like"/>
    <property type="match status" value="1"/>
</dbReference>
<dbReference type="GeneID" id="3997126"/>
<keyword evidence="2" id="KW-1185">Reference proteome</keyword>
<dbReference type="Pfam" id="PF11964">
    <property type="entry name" value="SpoIIAA-like"/>
    <property type="match status" value="1"/>
</dbReference>
<name>Q12ZF4_METBU</name>
<reference evidence="2" key="1">
    <citation type="journal article" date="2009" name="ISME J.">
        <title>The genome sequence of the psychrophilic archaeon, Methanococcoides burtonii: the role of genome evolution in cold adaptation.</title>
        <authorList>
            <person name="Allen M.A."/>
            <person name="Lauro F.M."/>
            <person name="Williams T.J."/>
            <person name="Burg D."/>
            <person name="Siddiqui K.S."/>
            <person name="De Francisci D."/>
            <person name="Chong K.W."/>
            <person name="Pilak O."/>
            <person name="Chew H.H."/>
            <person name="De Maere M.Z."/>
            <person name="Ting L."/>
            <person name="Katrib M."/>
            <person name="Ng C."/>
            <person name="Sowers K.R."/>
            <person name="Galperin M.Y."/>
            <person name="Anderson I.J."/>
            <person name="Ivanova N."/>
            <person name="Dalin E."/>
            <person name="Martinez M."/>
            <person name="Lapidus A."/>
            <person name="Hauser L."/>
            <person name="Land M."/>
            <person name="Thomas T."/>
            <person name="Cavicchioli R."/>
        </authorList>
    </citation>
    <scope>NUCLEOTIDE SEQUENCE [LARGE SCALE GENOMIC DNA]</scope>
    <source>
        <strain evidence="2">DSM 6242 / NBRC 107633 / OCM 468 / ACE-M</strain>
    </source>
</reference>
<dbReference type="Gene3D" id="3.40.50.10600">
    <property type="entry name" value="SpoIIaa-like domains"/>
    <property type="match status" value="1"/>
</dbReference>
<dbReference type="HOGENOM" id="CLU_137390_1_1_2"/>
<dbReference type="InterPro" id="IPR021866">
    <property type="entry name" value="SpoIIAA-like"/>
</dbReference>
<dbReference type="OrthoDB" id="132342at2157"/>
<dbReference type="InterPro" id="IPR036513">
    <property type="entry name" value="STAS_dom_sf"/>
</dbReference>
<protein>
    <recommendedName>
        <fullName evidence="3">STAS/SEC14 domain-containing protein</fullName>
    </recommendedName>
</protein>
<gene>
    <name evidence="1" type="ordered locus">Mbur_0160</name>
</gene>
<dbReference type="EMBL" id="CP000300">
    <property type="protein sequence ID" value="ABE51172.1"/>
    <property type="molecule type" value="Genomic_DNA"/>
</dbReference>